<keyword evidence="1" id="KW-1133">Transmembrane helix</keyword>
<dbReference type="Proteomes" id="UP000231569">
    <property type="component" value="Unassembled WGS sequence"/>
</dbReference>
<dbReference type="PANTHER" id="PTHR43434:SF1">
    <property type="entry name" value="PHOSPHOGLYCOLATE PHOSPHATASE"/>
    <property type="match status" value="1"/>
</dbReference>
<dbReference type="EMBL" id="PFEE01000031">
    <property type="protein sequence ID" value="PJE63767.1"/>
    <property type="molecule type" value="Genomic_DNA"/>
</dbReference>
<dbReference type="NCBIfam" id="TIGR01549">
    <property type="entry name" value="HAD-SF-IA-v1"/>
    <property type="match status" value="1"/>
</dbReference>
<keyword evidence="1" id="KW-0472">Membrane</keyword>
<accession>A0A2M8KV02</accession>
<dbReference type="CDD" id="cd01427">
    <property type="entry name" value="HAD_like"/>
    <property type="match status" value="1"/>
</dbReference>
<evidence type="ECO:0008006" key="4">
    <source>
        <dbReference type="Google" id="ProtNLM"/>
    </source>
</evidence>
<name>A0A2M8KV02_9BACT</name>
<evidence type="ECO:0000256" key="1">
    <source>
        <dbReference type="SAM" id="Phobius"/>
    </source>
</evidence>
<dbReference type="AlphaFoldDB" id="A0A2M8KV02"/>
<gene>
    <name evidence="2" type="ORF">COU89_01450</name>
</gene>
<evidence type="ECO:0000313" key="3">
    <source>
        <dbReference type="Proteomes" id="UP000231569"/>
    </source>
</evidence>
<proteinExistence type="predicted"/>
<dbReference type="InterPro" id="IPR036412">
    <property type="entry name" value="HAD-like_sf"/>
</dbReference>
<evidence type="ECO:0000313" key="2">
    <source>
        <dbReference type="EMBL" id="PJE63767.1"/>
    </source>
</evidence>
<dbReference type="InterPro" id="IPR050155">
    <property type="entry name" value="HAD-like_hydrolase_sf"/>
</dbReference>
<comment type="caution">
    <text evidence="2">The sequence shown here is derived from an EMBL/GenBank/DDBJ whole genome shotgun (WGS) entry which is preliminary data.</text>
</comment>
<dbReference type="GO" id="GO:0008967">
    <property type="term" value="F:phosphoglycolate phosphatase activity"/>
    <property type="evidence" value="ECO:0007669"/>
    <property type="project" value="TreeGrafter"/>
</dbReference>
<dbReference type="PANTHER" id="PTHR43434">
    <property type="entry name" value="PHOSPHOGLYCOLATE PHOSPHATASE"/>
    <property type="match status" value="1"/>
</dbReference>
<protein>
    <recommendedName>
        <fullName evidence="4">HAD family hydrolase</fullName>
    </recommendedName>
</protein>
<keyword evidence="1" id="KW-0812">Transmembrane</keyword>
<dbReference type="Pfam" id="PF13419">
    <property type="entry name" value="HAD_2"/>
    <property type="match status" value="1"/>
</dbReference>
<sequence length="124" mass="14159">MKKIIIFDFAGTLVCMRPVKLLVPYLLLAILSKFFVLGIITGANRRNTMRILNKVGIANFFSDKAIITKDDVSYSKPDIRLINFFARRLSSKEIFLYVGDSDKDFKMAKRYGVNFLCYNSVNGT</sequence>
<organism evidence="2 3">
    <name type="scientific">Candidatus Roizmanbacteria bacterium CG10_big_fil_rev_8_21_14_0_10_45_7</name>
    <dbReference type="NCBI Taxonomy" id="1974854"/>
    <lineage>
        <taxon>Bacteria</taxon>
        <taxon>Candidatus Roizmaniibacteriota</taxon>
    </lineage>
</organism>
<dbReference type="InterPro" id="IPR041492">
    <property type="entry name" value="HAD_2"/>
</dbReference>
<dbReference type="GO" id="GO:0006281">
    <property type="term" value="P:DNA repair"/>
    <property type="evidence" value="ECO:0007669"/>
    <property type="project" value="TreeGrafter"/>
</dbReference>
<dbReference type="Gene3D" id="3.40.50.1000">
    <property type="entry name" value="HAD superfamily/HAD-like"/>
    <property type="match status" value="1"/>
</dbReference>
<feature type="transmembrane region" description="Helical" evidence="1">
    <location>
        <begin position="22"/>
        <end position="43"/>
    </location>
</feature>
<reference evidence="3" key="1">
    <citation type="submission" date="2017-09" db="EMBL/GenBank/DDBJ databases">
        <title>Depth-based differentiation of microbial function through sediment-hosted aquifers and enrichment of novel symbionts in the deep terrestrial subsurface.</title>
        <authorList>
            <person name="Probst A.J."/>
            <person name="Ladd B."/>
            <person name="Jarett J.K."/>
            <person name="Geller-Mcgrath D.E."/>
            <person name="Sieber C.M.K."/>
            <person name="Emerson J.B."/>
            <person name="Anantharaman K."/>
            <person name="Thomas B.C."/>
            <person name="Malmstrom R."/>
            <person name="Stieglmeier M."/>
            <person name="Klingl A."/>
            <person name="Woyke T."/>
            <person name="Ryan C.M."/>
            <person name="Banfield J.F."/>
        </authorList>
    </citation>
    <scope>NUCLEOTIDE SEQUENCE [LARGE SCALE GENOMIC DNA]</scope>
</reference>
<dbReference type="InterPro" id="IPR006439">
    <property type="entry name" value="HAD-SF_hydro_IA"/>
</dbReference>
<dbReference type="InterPro" id="IPR023214">
    <property type="entry name" value="HAD_sf"/>
</dbReference>
<dbReference type="SUPFAM" id="SSF56784">
    <property type="entry name" value="HAD-like"/>
    <property type="match status" value="1"/>
</dbReference>